<feature type="coiled-coil region" evidence="1">
    <location>
        <begin position="160"/>
        <end position="268"/>
    </location>
</feature>
<accession>A0AAU9J695</accession>
<evidence type="ECO:0000256" key="2">
    <source>
        <dbReference type="SAM" id="MobiDB-lite"/>
    </source>
</evidence>
<keyword evidence="4" id="KW-1185">Reference proteome</keyword>
<feature type="region of interest" description="Disordered" evidence="2">
    <location>
        <begin position="1"/>
        <end position="31"/>
    </location>
</feature>
<name>A0AAU9J695_9CILI</name>
<dbReference type="Proteomes" id="UP001162131">
    <property type="component" value="Unassembled WGS sequence"/>
</dbReference>
<proteinExistence type="predicted"/>
<dbReference type="EMBL" id="CAJZBQ010000028">
    <property type="protein sequence ID" value="CAG9321319.1"/>
    <property type="molecule type" value="Genomic_DNA"/>
</dbReference>
<reference evidence="3" key="1">
    <citation type="submission" date="2021-09" db="EMBL/GenBank/DDBJ databases">
        <authorList>
            <consortium name="AG Swart"/>
            <person name="Singh M."/>
            <person name="Singh A."/>
            <person name="Seah K."/>
            <person name="Emmerich C."/>
        </authorList>
    </citation>
    <scope>NUCLEOTIDE SEQUENCE</scope>
    <source>
        <strain evidence="3">ATCC30299</strain>
    </source>
</reference>
<sequence>MEKLKYVNAKPRPYASRSSVPNPNIKIQNTNFTPRSLTLSSPYMRSPSSMETDERLYMQSPSIEEFYKSAESDRNKLEKIYHQRKYKTKSHVSSKLQNEINRLSKNFAFQKDDDLHVAKSLEYIKQAIDKILIEKEPKPNEDYWTNNRNFENSKGKFDGIDELRANLRIQIIQAKQESEKAVKMQQQLKRYENILNQKESGLRDQEKLLYIDKEEIIKEKEAIKTKTNHLELAKEEIKKKANQLEIDKELLEKEYEQLEKNRQNIKEFNKFEEKHYKENEDFEEMEREFLLKCEEKSELIAKAEEDLSKREMALEKQHQELYLLSKSLQDLKDQIEQQQDFASKNLEEQHNRLQEETKSLNIKRSETEAAYKKLTEELKTVEKLKNTLLEQKEISDKEIEKIKEKYGQKICEALNMSNHAQETVKIISEKEEYIDKIILEIEKEKSELNQRWKYVENLEMLKEDLERERMVFEDKNALKRETGNEFNEKDTETLKTNLQFINKRSQELEEISNMLEEKMQFIMQKENELKAVQEIIDNDREEIDSTSKLLKNIFTELNEQREMQEYENEKIAKEKEHTSKDREKIAGIITKLDQEIKRIDNKEDELQKLRQVLDERENLLHMKERNILMMENQKIEFNNRNILNDQENPEDKDR</sequence>
<dbReference type="AlphaFoldDB" id="A0AAU9J695"/>
<protein>
    <submittedName>
        <fullName evidence="3">Uncharacterized protein</fullName>
    </submittedName>
</protein>
<keyword evidence="1" id="KW-0175">Coiled coil</keyword>
<feature type="compositionally biased region" description="Polar residues" evidence="2">
    <location>
        <begin position="16"/>
        <end position="31"/>
    </location>
</feature>
<feature type="coiled-coil region" evidence="1">
    <location>
        <begin position="300"/>
        <end position="405"/>
    </location>
</feature>
<comment type="caution">
    <text evidence="3">The sequence shown here is derived from an EMBL/GenBank/DDBJ whole genome shotgun (WGS) entry which is preliminary data.</text>
</comment>
<evidence type="ECO:0000256" key="1">
    <source>
        <dbReference type="SAM" id="Coils"/>
    </source>
</evidence>
<organism evidence="3 4">
    <name type="scientific">Blepharisma stoltei</name>
    <dbReference type="NCBI Taxonomy" id="1481888"/>
    <lineage>
        <taxon>Eukaryota</taxon>
        <taxon>Sar</taxon>
        <taxon>Alveolata</taxon>
        <taxon>Ciliophora</taxon>
        <taxon>Postciliodesmatophora</taxon>
        <taxon>Heterotrichea</taxon>
        <taxon>Heterotrichida</taxon>
        <taxon>Blepharismidae</taxon>
        <taxon>Blepharisma</taxon>
    </lineage>
</organism>
<feature type="coiled-coil region" evidence="1">
    <location>
        <begin position="455"/>
        <end position="626"/>
    </location>
</feature>
<evidence type="ECO:0000313" key="3">
    <source>
        <dbReference type="EMBL" id="CAG9321319.1"/>
    </source>
</evidence>
<evidence type="ECO:0000313" key="4">
    <source>
        <dbReference type="Proteomes" id="UP001162131"/>
    </source>
</evidence>
<gene>
    <name evidence="3" type="ORF">BSTOLATCC_MIC28604</name>
</gene>